<dbReference type="OrthoDB" id="5812648at2759"/>
<dbReference type="EMBL" id="UYYB01015169">
    <property type="protein sequence ID" value="VDM70216.1"/>
    <property type="molecule type" value="Genomic_DNA"/>
</dbReference>
<proteinExistence type="predicted"/>
<accession>A0A3P7IKD4</accession>
<name>A0A3P7IKD4_STRVU</name>
<evidence type="ECO:0000313" key="2">
    <source>
        <dbReference type="Proteomes" id="UP000270094"/>
    </source>
</evidence>
<gene>
    <name evidence="1" type="ORF">SVUK_LOCUS5214</name>
</gene>
<evidence type="ECO:0000313" key="1">
    <source>
        <dbReference type="EMBL" id="VDM70216.1"/>
    </source>
</evidence>
<dbReference type="Proteomes" id="UP000270094">
    <property type="component" value="Unassembled WGS sequence"/>
</dbReference>
<sequence>MYRHGMCSLAHMFAPPNKLINRIVPNSYVEFSSILVSLYLSESIRKLLPLISMFMGTIVKDAMHSPYIEFLTFPQKSTQGRLLHFAALVCTGKGHLNNCFPWMNYSKLLTFCATGIK</sequence>
<keyword evidence="2" id="KW-1185">Reference proteome</keyword>
<organism evidence="1 2">
    <name type="scientific">Strongylus vulgaris</name>
    <name type="common">Blood worm</name>
    <dbReference type="NCBI Taxonomy" id="40348"/>
    <lineage>
        <taxon>Eukaryota</taxon>
        <taxon>Metazoa</taxon>
        <taxon>Ecdysozoa</taxon>
        <taxon>Nematoda</taxon>
        <taxon>Chromadorea</taxon>
        <taxon>Rhabditida</taxon>
        <taxon>Rhabditina</taxon>
        <taxon>Rhabditomorpha</taxon>
        <taxon>Strongyloidea</taxon>
        <taxon>Strongylidae</taxon>
        <taxon>Strongylus</taxon>
    </lineage>
</organism>
<dbReference type="AlphaFoldDB" id="A0A3P7IKD4"/>
<reference evidence="1 2" key="1">
    <citation type="submission" date="2018-11" db="EMBL/GenBank/DDBJ databases">
        <authorList>
            <consortium name="Pathogen Informatics"/>
        </authorList>
    </citation>
    <scope>NUCLEOTIDE SEQUENCE [LARGE SCALE GENOMIC DNA]</scope>
</reference>
<protein>
    <submittedName>
        <fullName evidence="1">Uncharacterized protein</fullName>
    </submittedName>
</protein>